<protein>
    <submittedName>
        <fullName evidence="3">2-hydroxyglutaryl-CoA dehydratase, D-component family protein</fullName>
    </submittedName>
</protein>
<dbReference type="Gene3D" id="3.40.50.11890">
    <property type="match status" value="1"/>
</dbReference>
<dbReference type="InterPro" id="IPR010327">
    <property type="entry name" value="FldB/FldC_alpha/beta"/>
</dbReference>
<reference evidence="3 4" key="1">
    <citation type="submission" date="2018-07" db="EMBL/GenBank/DDBJ databases">
        <title>Rhizobium leguminosarum strain:ATCC 14479 Genome sequencing and assembly.</title>
        <authorList>
            <person name="Chakraborty R."/>
        </authorList>
    </citation>
    <scope>NUCLEOTIDE SEQUENCE [LARGE SCALE GENOMIC DNA]</scope>
    <source>
        <strain evidence="3 4">ATCC 14479</strain>
        <plasmid evidence="4">Plasmid unnamed3</plasmid>
    </source>
</reference>
<dbReference type="EMBL" id="CP030763">
    <property type="protein sequence ID" value="AXA44279.1"/>
    <property type="molecule type" value="Genomic_DNA"/>
</dbReference>
<accession>A0A2Z4YT89</accession>
<evidence type="ECO:0000313" key="4">
    <source>
        <dbReference type="Proteomes" id="UP000251166"/>
    </source>
</evidence>
<name>A0A2Z4YT89_RHILE</name>
<evidence type="ECO:0000313" key="3">
    <source>
        <dbReference type="EMBL" id="AXA44279.1"/>
    </source>
</evidence>
<dbReference type="PANTHER" id="PTHR30548:SF1">
    <property type="entry name" value="DEHYDRATASE SUBUNIT MJ0007-RELATED"/>
    <property type="match status" value="1"/>
</dbReference>
<dbReference type="RefSeq" id="WP_112908154.1">
    <property type="nucleotide sequence ID" value="NZ_CP030763.1"/>
</dbReference>
<dbReference type="Proteomes" id="UP000251166">
    <property type="component" value="Plasmid unnamed3"/>
</dbReference>
<feature type="coiled-coil region" evidence="2">
    <location>
        <begin position="210"/>
        <end position="237"/>
    </location>
</feature>
<dbReference type="Pfam" id="PF06050">
    <property type="entry name" value="HGD-D"/>
    <property type="match status" value="1"/>
</dbReference>
<dbReference type="Gene3D" id="1.20.1270.370">
    <property type="match status" value="1"/>
</dbReference>
<keyword evidence="2" id="KW-0175">Coiled coil</keyword>
<comment type="similarity">
    <text evidence="1">Belongs to the FldB/FldC dehydratase alpha/beta subunit family.</text>
</comment>
<evidence type="ECO:0000256" key="1">
    <source>
        <dbReference type="ARBA" id="ARBA00005806"/>
    </source>
</evidence>
<keyword evidence="3" id="KW-0614">Plasmid</keyword>
<evidence type="ECO:0000256" key="2">
    <source>
        <dbReference type="SAM" id="Coils"/>
    </source>
</evidence>
<dbReference type="AlphaFoldDB" id="A0A2Z4YT89"/>
<dbReference type="PANTHER" id="PTHR30548">
    <property type="entry name" value="2-HYDROXYGLUTARYL-COA DEHYDRATASE, D-COMPONENT-RELATED"/>
    <property type="match status" value="1"/>
</dbReference>
<dbReference type="Gene3D" id="3.40.50.11900">
    <property type="match status" value="1"/>
</dbReference>
<sequence>MNAPLKTLNEMQRLTSPFPESITVKDWQATGRKVIGWFNPYIPEEIIHAAGMLPFEVTGNNEPVQMQGAEAHMHSNSCSKIRTCWQLQLDGKYNFLDGLVSSHMCDQDMRLFEVWKYYKRLPYMDSIYAPRKRDEVAVKLYLTDLEDFRSRLSQYLICRIPDEHIANSIKVYNRGRELMHKLYELRKRDLPPVTGAEALEVSKAARRLPRERFNELMEQLLDELQCTGREVKKTRRLMIIGNDLHNTNQIADLETLDAIVVVDEMDVGIRYAWGQVDTQLAPMEALARYYVLGRPVDKHNWNSDGRLEFIGDMAEQYKVDGIVSENVRFCTYLGWDKFDLKKQMLDRGIPILELDLEYGHPAGAQVKIRAEAFMEMLESRAS</sequence>
<proteinExistence type="inferred from homology"/>
<geneLocation type="plasmid" evidence="3 4">
    <name>unnamed3</name>
</geneLocation>
<gene>
    <name evidence="3" type="ORF">DLJ82_6308</name>
</gene>
<organism evidence="3 4">
    <name type="scientific">Rhizobium leguminosarum</name>
    <dbReference type="NCBI Taxonomy" id="384"/>
    <lineage>
        <taxon>Bacteria</taxon>
        <taxon>Pseudomonadati</taxon>
        <taxon>Pseudomonadota</taxon>
        <taxon>Alphaproteobacteria</taxon>
        <taxon>Hyphomicrobiales</taxon>
        <taxon>Rhizobiaceae</taxon>
        <taxon>Rhizobium/Agrobacterium group</taxon>
        <taxon>Rhizobium</taxon>
    </lineage>
</organism>